<keyword evidence="12" id="KW-1185">Reference proteome</keyword>
<dbReference type="InterPro" id="IPR004358">
    <property type="entry name" value="Sig_transdc_His_kin-like_C"/>
</dbReference>
<dbReference type="Gene3D" id="1.10.287.130">
    <property type="match status" value="1"/>
</dbReference>
<dbReference type="SUPFAM" id="SSF47384">
    <property type="entry name" value="Homodimeric domain of signal transducing histidine kinase"/>
    <property type="match status" value="1"/>
</dbReference>
<dbReference type="InterPro" id="IPR050980">
    <property type="entry name" value="2C_sensor_his_kinase"/>
</dbReference>
<keyword evidence="4" id="KW-0472">Membrane</keyword>
<keyword evidence="7" id="KW-0547">Nucleotide-binding</keyword>
<keyword evidence="6" id="KW-0808">Transferase</keyword>
<evidence type="ECO:0000259" key="10">
    <source>
        <dbReference type="PROSITE" id="PS50109"/>
    </source>
</evidence>
<evidence type="ECO:0000256" key="4">
    <source>
        <dbReference type="ARBA" id="ARBA00022475"/>
    </source>
</evidence>
<keyword evidence="4" id="KW-1003">Cell membrane</keyword>
<dbReference type="SMART" id="SM00387">
    <property type="entry name" value="HATPase_c"/>
    <property type="match status" value="1"/>
</dbReference>
<dbReference type="InterPro" id="IPR005467">
    <property type="entry name" value="His_kinase_dom"/>
</dbReference>
<dbReference type="Proteomes" id="UP001379533">
    <property type="component" value="Chromosome"/>
</dbReference>
<dbReference type="InterPro" id="IPR003661">
    <property type="entry name" value="HisK_dim/P_dom"/>
</dbReference>
<accession>A0ABZ2K3T7</accession>
<keyword evidence="5" id="KW-0597">Phosphoprotein</keyword>
<feature type="domain" description="Histidine kinase" evidence="10">
    <location>
        <begin position="23"/>
        <end position="235"/>
    </location>
</feature>
<proteinExistence type="predicted"/>
<name>A0ABZ2K3T7_9BACT</name>
<dbReference type="InterPro" id="IPR036890">
    <property type="entry name" value="HATPase_C_sf"/>
</dbReference>
<dbReference type="EC" id="2.7.13.3" evidence="3"/>
<dbReference type="GO" id="GO:0016301">
    <property type="term" value="F:kinase activity"/>
    <property type="evidence" value="ECO:0007669"/>
    <property type="project" value="UniProtKB-KW"/>
</dbReference>
<evidence type="ECO:0000313" key="11">
    <source>
        <dbReference type="EMBL" id="WXA92018.1"/>
    </source>
</evidence>
<dbReference type="RefSeq" id="WP_394842637.1">
    <property type="nucleotide sequence ID" value="NZ_CP089982.1"/>
</dbReference>
<evidence type="ECO:0000256" key="8">
    <source>
        <dbReference type="ARBA" id="ARBA00022777"/>
    </source>
</evidence>
<dbReference type="Gene3D" id="3.30.565.10">
    <property type="entry name" value="Histidine kinase-like ATPase, C-terminal domain"/>
    <property type="match status" value="1"/>
</dbReference>
<keyword evidence="9" id="KW-0067">ATP-binding</keyword>
<gene>
    <name evidence="11" type="ORF">LZC95_36900</name>
</gene>
<comment type="subcellular location">
    <subcellularLocation>
        <location evidence="2">Cell membrane</location>
        <topology evidence="2">Multi-pass membrane protein</topology>
    </subcellularLocation>
</comment>
<dbReference type="EMBL" id="CP089982">
    <property type="protein sequence ID" value="WXA92018.1"/>
    <property type="molecule type" value="Genomic_DNA"/>
</dbReference>
<evidence type="ECO:0000256" key="1">
    <source>
        <dbReference type="ARBA" id="ARBA00000085"/>
    </source>
</evidence>
<sequence length="235" mass="24994">MGRTADDELARERFIAIGEIAAEVAHELRNALQVITASAYVARQDPSASAPHIHKIERHARLAHSIVDDLMSLARGEPAHAEPILLYDVLVAARAEIGTGAARWNDAITPADVRVRAHAGLATRLFHALYENAIHASLPQAPTITTRAWMEAQAIVIEVGDDGPGVPSEIAPTIFDPLVTGREGGTGLGLALARRIAAAHAGGLSLVMTEAGNTSETREGTRTGATFRITLPRHR</sequence>
<dbReference type="PANTHER" id="PTHR44936:SF10">
    <property type="entry name" value="SENSOR PROTEIN RSTB"/>
    <property type="match status" value="1"/>
</dbReference>
<evidence type="ECO:0000256" key="3">
    <source>
        <dbReference type="ARBA" id="ARBA00012438"/>
    </source>
</evidence>
<evidence type="ECO:0000256" key="2">
    <source>
        <dbReference type="ARBA" id="ARBA00004651"/>
    </source>
</evidence>
<dbReference type="Pfam" id="PF00512">
    <property type="entry name" value="HisKA"/>
    <property type="match status" value="1"/>
</dbReference>
<evidence type="ECO:0000256" key="6">
    <source>
        <dbReference type="ARBA" id="ARBA00022679"/>
    </source>
</evidence>
<dbReference type="PANTHER" id="PTHR44936">
    <property type="entry name" value="SENSOR PROTEIN CREC"/>
    <property type="match status" value="1"/>
</dbReference>
<evidence type="ECO:0000256" key="9">
    <source>
        <dbReference type="ARBA" id="ARBA00022840"/>
    </source>
</evidence>
<dbReference type="SUPFAM" id="SSF55874">
    <property type="entry name" value="ATPase domain of HSP90 chaperone/DNA topoisomerase II/histidine kinase"/>
    <property type="match status" value="1"/>
</dbReference>
<dbReference type="Pfam" id="PF02518">
    <property type="entry name" value="HATPase_c"/>
    <property type="match status" value="1"/>
</dbReference>
<evidence type="ECO:0000313" key="12">
    <source>
        <dbReference type="Proteomes" id="UP001379533"/>
    </source>
</evidence>
<organism evidence="11 12">
    <name type="scientific">Pendulispora brunnea</name>
    <dbReference type="NCBI Taxonomy" id="2905690"/>
    <lineage>
        <taxon>Bacteria</taxon>
        <taxon>Pseudomonadati</taxon>
        <taxon>Myxococcota</taxon>
        <taxon>Myxococcia</taxon>
        <taxon>Myxococcales</taxon>
        <taxon>Sorangiineae</taxon>
        <taxon>Pendulisporaceae</taxon>
        <taxon>Pendulispora</taxon>
    </lineage>
</organism>
<evidence type="ECO:0000256" key="7">
    <source>
        <dbReference type="ARBA" id="ARBA00022741"/>
    </source>
</evidence>
<evidence type="ECO:0000256" key="5">
    <source>
        <dbReference type="ARBA" id="ARBA00022553"/>
    </source>
</evidence>
<dbReference type="InterPro" id="IPR003594">
    <property type="entry name" value="HATPase_dom"/>
</dbReference>
<protein>
    <recommendedName>
        <fullName evidence="3">histidine kinase</fullName>
        <ecNumber evidence="3">2.7.13.3</ecNumber>
    </recommendedName>
</protein>
<dbReference type="SMART" id="SM00388">
    <property type="entry name" value="HisKA"/>
    <property type="match status" value="1"/>
</dbReference>
<keyword evidence="8 11" id="KW-0418">Kinase</keyword>
<dbReference type="PRINTS" id="PR00344">
    <property type="entry name" value="BCTRLSENSOR"/>
</dbReference>
<dbReference type="InterPro" id="IPR036097">
    <property type="entry name" value="HisK_dim/P_sf"/>
</dbReference>
<comment type="catalytic activity">
    <reaction evidence="1">
        <text>ATP + protein L-histidine = ADP + protein N-phospho-L-histidine.</text>
        <dbReference type="EC" id="2.7.13.3"/>
    </reaction>
</comment>
<dbReference type="CDD" id="cd00082">
    <property type="entry name" value="HisKA"/>
    <property type="match status" value="1"/>
</dbReference>
<reference evidence="11 12" key="1">
    <citation type="submission" date="2021-12" db="EMBL/GenBank/DDBJ databases">
        <title>Discovery of the Pendulisporaceae a myxobacterial family with distinct sporulation behavior and unique specialized metabolism.</title>
        <authorList>
            <person name="Garcia R."/>
            <person name="Popoff A."/>
            <person name="Bader C.D."/>
            <person name="Loehr J."/>
            <person name="Walesch S."/>
            <person name="Walt C."/>
            <person name="Boldt J."/>
            <person name="Bunk B."/>
            <person name="Haeckl F.J.F.P.J."/>
            <person name="Gunesch A.P."/>
            <person name="Birkelbach J."/>
            <person name="Nuebel U."/>
            <person name="Pietschmann T."/>
            <person name="Bach T."/>
            <person name="Mueller R."/>
        </authorList>
    </citation>
    <scope>NUCLEOTIDE SEQUENCE [LARGE SCALE GENOMIC DNA]</scope>
    <source>
        <strain evidence="11 12">MSr12523</strain>
    </source>
</reference>
<dbReference type="PROSITE" id="PS50109">
    <property type="entry name" value="HIS_KIN"/>
    <property type="match status" value="1"/>
</dbReference>